<evidence type="ECO:0000256" key="1">
    <source>
        <dbReference type="ARBA" id="ARBA00000024"/>
    </source>
</evidence>
<evidence type="ECO:0000256" key="7">
    <source>
        <dbReference type="ARBA" id="ARBA00012414"/>
    </source>
</evidence>
<comment type="pathway">
    <text evidence="4">Amino-acid biosynthesis; L-histidine biosynthesis; L-histidine from 5-phospho-alpha-D-ribose 1-diphosphate: step 2/9.</text>
</comment>
<evidence type="ECO:0000256" key="12">
    <source>
        <dbReference type="ARBA" id="ARBA00023102"/>
    </source>
</evidence>
<dbReference type="GO" id="GO:0004636">
    <property type="term" value="F:phosphoribosyl-ATP diphosphatase activity"/>
    <property type="evidence" value="ECO:0007669"/>
    <property type="project" value="UniProtKB-EC"/>
</dbReference>
<keyword evidence="12" id="KW-0368">Histidine biosynthesis</keyword>
<dbReference type="EC" id="3.6.1.31" evidence="7"/>
<reference evidence="14 15" key="1">
    <citation type="submission" date="2018-01" db="EMBL/GenBank/DDBJ databases">
        <title>The draft genome sequence of Cohaesibacter sp. H1304.</title>
        <authorList>
            <person name="Wang N.-N."/>
            <person name="Du Z.-J."/>
        </authorList>
    </citation>
    <scope>NUCLEOTIDE SEQUENCE [LARGE SCALE GENOMIC DNA]</scope>
    <source>
        <strain evidence="14 15">H1304</strain>
    </source>
</reference>
<keyword evidence="10" id="KW-0028">Amino-acid biosynthesis</keyword>
<evidence type="ECO:0000256" key="8">
    <source>
        <dbReference type="ARBA" id="ARBA00012721"/>
    </source>
</evidence>
<dbReference type="FunFam" id="3.10.20.810:FF:000001">
    <property type="entry name" value="Histidine biosynthesis bifunctional protein HisIE"/>
    <property type="match status" value="1"/>
</dbReference>
<dbReference type="OrthoDB" id="9795769at2"/>
<dbReference type="Gene3D" id="3.10.20.810">
    <property type="entry name" value="Phosphoribosyl-AMP cyclohydrolase"/>
    <property type="match status" value="1"/>
</dbReference>
<evidence type="ECO:0000256" key="2">
    <source>
        <dbReference type="ARBA" id="ARBA00001460"/>
    </source>
</evidence>
<evidence type="ECO:0000256" key="3">
    <source>
        <dbReference type="ARBA" id="ARBA00005169"/>
    </source>
</evidence>
<evidence type="ECO:0000256" key="11">
    <source>
        <dbReference type="ARBA" id="ARBA00022801"/>
    </source>
</evidence>
<gene>
    <name evidence="14" type="ORF">C0081_10860</name>
</gene>
<dbReference type="SUPFAM" id="SSF141734">
    <property type="entry name" value="HisI-like"/>
    <property type="match status" value="1"/>
</dbReference>
<dbReference type="EMBL" id="PKUQ01000019">
    <property type="protein sequence ID" value="PLW77167.1"/>
    <property type="molecule type" value="Genomic_DNA"/>
</dbReference>
<comment type="pathway">
    <text evidence="3">Amino-acid biosynthesis; L-histidine biosynthesis; L-histidine from 5-phospho-alpha-D-ribose 1-diphosphate: step 3/9.</text>
</comment>
<dbReference type="RefSeq" id="WP_101533857.1">
    <property type="nucleotide sequence ID" value="NZ_PKUQ01000019.1"/>
</dbReference>
<dbReference type="GO" id="GO:0000105">
    <property type="term" value="P:L-histidine biosynthetic process"/>
    <property type="evidence" value="ECO:0007669"/>
    <property type="project" value="UniProtKB-UniPathway"/>
</dbReference>
<organism evidence="14 15">
    <name type="scientific">Cohaesibacter celericrescens</name>
    <dbReference type="NCBI Taxonomy" id="2067669"/>
    <lineage>
        <taxon>Bacteria</taxon>
        <taxon>Pseudomonadati</taxon>
        <taxon>Pseudomonadota</taxon>
        <taxon>Alphaproteobacteria</taxon>
        <taxon>Hyphomicrobiales</taxon>
        <taxon>Cohaesibacteraceae</taxon>
    </lineage>
</organism>
<proteinExistence type="inferred from homology"/>
<dbReference type="UniPathway" id="UPA00031">
    <property type="reaction ID" value="UER00008"/>
</dbReference>
<dbReference type="InterPro" id="IPR002496">
    <property type="entry name" value="PRib_AMP_CycHydrolase_dom"/>
</dbReference>
<keyword evidence="15" id="KW-1185">Reference proteome</keyword>
<dbReference type="Proteomes" id="UP000234881">
    <property type="component" value="Unassembled WGS sequence"/>
</dbReference>
<comment type="catalytic activity">
    <reaction evidence="2">
        <text>1-(5-phospho-beta-D-ribosyl)-ATP + H2O = 1-(5-phospho-beta-D-ribosyl)-5'-AMP + diphosphate + H(+)</text>
        <dbReference type="Rhea" id="RHEA:22828"/>
        <dbReference type="ChEBI" id="CHEBI:15377"/>
        <dbReference type="ChEBI" id="CHEBI:15378"/>
        <dbReference type="ChEBI" id="CHEBI:33019"/>
        <dbReference type="ChEBI" id="CHEBI:59457"/>
        <dbReference type="ChEBI" id="CHEBI:73183"/>
        <dbReference type="EC" id="3.6.1.31"/>
    </reaction>
</comment>
<comment type="similarity">
    <text evidence="6">In the N-terminal section; belongs to the PRA-CH family.</text>
</comment>
<accession>A0A2N5XRU3</accession>
<dbReference type="NCBIfam" id="NF000768">
    <property type="entry name" value="PRK00051.1"/>
    <property type="match status" value="1"/>
</dbReference>
<dbReference type="InterPro" id="IPR038019">
    <property type="entry name" value="PRib_AMP_CycHydrolase_sf"/>
</dbReference>
<protein>
    <recommendedName>
        <fullName evidence="9">Histidine biosynthesis bifunctional protein HisIE</fullName>
        <ecNumber evidence="8">3.5.4.19</ecNumber>
        <ecNumber evidence="7">3.6.1.31</ecNumber>
    </recommendedName>
</protein>
<feature type="domain" description="Phosphoribosyl-AMP cyclohydrolase" evidence="13">
    <location>
        <begin position="45"/>
        <end position="120"/>
    </location>
</feature>
<sequence length="157" mass="17498">MTNLKFQERSSIEQVEESTDFAPKFDENGLMPCITSEAQTGEVLMLGWMNAEALRLTVETGEAHYYSRARQVLWHKGATSGLIQKVIQARIDDDQDAIWLRVEVAGSGASCHVGYHSCFYREVPVDNAAGQPLEFLEGEKTFDPEAVYGDVPNPTQL</sequence>
<evidence type="ECO:0000256" key="9">
    <source>
        <dbReference type="ARBA" id="ARBA00017720"/>
    </source>
</evidence>
<evidence type="ECO:0000259" key="13">
    <source>
        <dbReference type="Pfam" id="PF01502"/>
    </source>
</evidence>
<comment type="caution">
    <text evidence="14">The sequence shown here is derived from an EMBL/GenBank/DDBJ whole genome shotgun (WGS) entry which is preliminary data.</text>
</comment>
<dbReference type="PANTHER" id="PTHR42945:SF1">
    <property type="entry name" value="HISTIDINE BIOSYNTHESIS BIFUNCTIONAL PROTEIN HIS7"/>
    <property type="match status" value="1"/>
</dbReference>
<comment type="catalytic activity">
    <reaction evidence="1">
        <text>1-(5-phospho-beta-D-ribosyl)-5'-AMP + H2O = 1-(5-phospho-beta-D-ribosyl)-5-[(5-phospho-beta-D-ribosylamino)methylideneamino]imidazole-4-carboxamide</text>
        <dbReference type="Rhea" id="RHEA:20049"/>
        <dbReference type="ChEBI" id="CHEBI:15377"/>
        <dbReference type="ChEBI" id="CHEBI:58435"/>
        <dbReference type="ChEBI" id="CHEBI:59457"/>
        <dbReference type="EC" id="3.5.4.19"/>
    </reaction>
</comment>
<keyword evidence="11 14" id="KW-0378">Hydrolase</keyword>
<evidence type="ECO:0000313" key="15">
    <source>
        <dbReference type="Proteomes" id="UP000234881"/>
    </source>
</evidence>
<evidence type="ECO:0000256" key="10">
    <source>
        <dbReference type="ARBA" id="ARBA00022605"/>
    </source>
</evidence>
<evidence type="ECO:0000313" key="14">
    <source>
        <dbReference type="EMBL" id="PLW77167.1"/>
    </source>
</evidence>
<name>A0A2N5XRU3_9HYPH</name>
<evidence type="ECO:0000256" key="5">
    <source>
        <dbReference type="ARBA" id="ARBA00007731"/>
    </source>
</evidence>
<evidence type="ECO:0000256" key="4">
    <source>
        <dbReference type="ARBA" id="ARBA00005204"/>
    </source>
</evidence>
<dbReference type="AlphaFoldDB" id="A0A2N5XRU3"/>
<evidence type="ECO:0000256" key="6">
    <source>
        <dbReference type="ARBA" id="ARBA00008299"/>
    </source>
</evidence>
<dbReference type="PANTHER" id="PTHR42945">
    <property type="entry name" value="HISTIDINE BIOSYNTHESIS BIFUNCTIONAL PROTEIN"/>
    <property type="match status" value="1"/>
</dbReference>
<comment type="similarity">
    <text evidence="5">In the C-terminal section; belongs to the PRA-PH family.</text>
</comment>
<dbReference type="Pfam" id="PF01502">
    <property type="entry name" value="PRA-CH"/>
    <property type="match status" value="1"/>
</dbReference>
<dbReference type="GO" id="GO:0004635">
    <property type="term" value="F:phosphoribosyl-AMP cyclohydrolase activity"/>
    <property type="evidence" value="ECO:0007669"/>
    <property type="project" value="UniProtKB-EC"/>
</dbReference>
<dbReference type="EC" id="3.5.4.19" evidence="8"/>